<organism evidence="10 11">
    <name type="scientific">Herbaspirillum seropedicae (strain SmR1)</name>
    <dbReference type="NCBI Taxonomy" id="757424"/>
    <lineage>
        <taxon>Bacteria</taxon>
        <taxon>Pseudomonadati</taxon>
        <taxon>Pseudomonadota</taxon>
        <taxon>Betaproteobacteria</taxon>
        <taxon>Burkholderiales</taxon>
        <taxon>Oxalobacteraceae</taxon>
        <taxon>Herbaspirillum</taxon>
    </lineage>
</organism>
<evidence type="ECO:0000259" key="8">
    <source>
        <dbReference type="Pfam" id="PF08541"/>
    </source>
</evidence>
<keyword evidence="5" id="KW-0276">Fatty acid metabolism</keyword>
<dbReference type="SUPFAM" id="SSF53901">
    <property type="entry name" value="Thiolase-like"/>
    <property type="match status" value="1"/>
</dbReference>
<evidence type="ECO:0000313" key="11">
    <source>
        <dbReference type="Proteomes" id="UP000000329"/>
    </source>
</evidence>
<dbReference type="PANTHER" id="PTHR43091">
    <property type="entry name" value="3-OXOACYL-[ACYL-CARRIER-PROTEIN] SYNTHASE"/>
    <property type="match status" value="1"/>
</dbReference>
<name>D8IUE5_HERSS</name>
<evidence type="ECO:0000259" key="9">
    <source>
        <dbReference type="Pfam" id="PF08545"/>
    </source>
</evidence>
<dbReference type="GO" id="GO:0006633">
    <property type="term" value="P:fatty acid biosynthetic process"/>
    <property type="evidence" value="ECO:0007669"/>
    <property type="project" value="UniProtKB-KW"/>
</dbReference>
<evidence type="ECO:0000256" key="2">
    <source>
        <dbReference type="ARBA" id="ARBA00008642"/>
    </source>
</evidence>
<dbReference type="eggNOG" id="COG0332">
    <property type="taxonomic scope" value="Bacteria"/>
</dbReference>
<dbReference type="Pfam" id="PF08545">
    <property type="entry name" value="ACP_syn_III"/>
    <property type="match status" value="1"/>
</dbReference>
<accession>D8IUE5</accession>
<evidence type="ECO:0000256" key="1">
    <source>
        <dbReference type="ARBA" id="ARBA00005189"/>
    </source>
</evidence>
<dbReference type="EC" id="2.3.1.41" evidence="10"/>
<feature type="domain" description="Beta-ketoacyl-[acyl-carrier-protein] synthase III N-terminal" evidence="9">
    <location>
        <begin position="107"/>
        <end position="170"/>
    </location>
</feature>
<evidence type="ECO:0000256" key="4">
    <source>
        <dbReference type="ARBA" id="ARBA00022679"/>
    </source>
</evidence>
<dbReference type="STRING" id="757424.Hsero_4208"/>
<evidence type="ECO:0000256" key="3">
    <source>
        <dbReference type="ARBA" id="ARBA00022516"/>
    </source>
</evidence>
<comment type="similarity">
    <text evidence="2">Belongs to the thiolase-like superfamily. FabH family.</text>
</comment>
<evidence type="ECO:0000256" key="5">
    <source>
        <dbReference type="ARBA" id="ARBA00022832"/>
    </source>
</evidence>
<dbReference type="RefSeq" id="WP_013236134.1">
    <property type="nucleotide sequence ID" value="NC_014323.1"/>
</dbReference>
<proteinExistence type="inferred from homology"/>
<protein>
    <submittedName>
        <fullName evidence="10">3-oxoacyl-(Acyl-carrier-protein) synthase III protein</fullName>
        <ecNumber evidence="10">2.3.1.41</ecNumber>
    </submittedName>
</protein>
<dbReference type="PANTHER" id="PTHR43091:SF1">
    <property type="entry name" value="BETA-KETOACYL-[ACYL-CARRIER-PROTEIN] SYNTHASE III, CHLOROPLASTIC"/>
    <property type="match status" value="1"/>
</dbReference>
<dbReference type="KEGG" id="hse:Hsero_4208"/>
<evidence type="ECO:0000256" key="6">
    <source>
        <dbReference type="ARBA" id="ARBA00023098"/>
    </source>
</evidence>
<dbReference type="InterPro" id="IPR016039">
    <property type="entry name" value="Thiolase-like"/>
</dbReference>
<dbReference type="Gene3D" id="3.40.47.10">
    <property type="match status" value="1"/>
</dbReference>
<dbReference type="GeneID" id="29391765"/>
<keyword evidence="4 10" id="KW-0808">Transferase</keyword>
<dbReference type="InterPro" id="IPR013747">
    <property type="entry name" value="ACP_syn_III_C"/>
</dbReference>
<dbReference type="HOGENOM" id="CLU_039592_1_1_4"/>
<reference evidence="10 11" key="1">
    <citation type="submission" date="2010-04" db="EMBL/GenBank/DDBJ databases">
        <title>The genome of Herbaspirillum seropedicae SmR1, an endophytic, nitrogen-fixing, plant-growth promoting beta-Proteobacteria.</title>
        <authorList>
            <person name="Pedrosa F.O."/>
            <person name="Monteiro R.A."/>
            <person name="Wassem R."/>
            <person name="Cruz L.M."/>
            <person name="Ayub R.A."/>
            <person name="Colauto N.B."/>
            <person name="Fernandez M.A."/>
            <person name="Fungaro M.H.P."/>
            <person name="Grisard E.C."/>
            <person name="Hungria M."/>
            <person name="Madeira H.M.F."/>
            <person name="Nodari R.O."/>
            <person name="Osaku C.A."/>
            <person name="Petzl-Erler M.L."/>
            <person name="Terenzi H."/>
            <person name="Vieira L.G.E."/>
            <person name="Almeida M.I.M."/>
            <person name="Alves L.R."/>
            <person name="Arantes O.M.N."/>
            <person name="Balsanelli E."/>
            <person name="Barcellos F.G."/>
            <person name="Baura V.A."/>
            <person name="Binde D.R."/>
            <person name="Campo R.J."/>
            <person name="Chubatsu L.S."/>
            <person name="Chueire L.M.O."/>
            <person name="Ciferri R.R."/>
            <person name="Correa L.C."/>
            <person name="da Conceicao Silva J.L."/>
            <person name="Dabul A.N.G."/>
            <person name="Dambros B.P."/>
            <person name="Faoro H."/>
            <person name="Favetti A."/>
            <person name="Friedermann G."/>
            <person name="Furlaneto M.C."/>
            <person name="Gasques L.S."/>
            <person name="Gimenes C.C.T."/>
            <person name="Gioppo N.M.R."/>
            <person name="Glienke-Blanco C."/>
            <person name="Godoy L.P."/>
            <person name="Guerra M.P."/>
            <person name="Karp S."/>
            <person name="Kava-Cordeiro V."/>
            <person name="Margarido V.P."/>
            <person name="Mathioni S.M."/>
            <person name="Menck-Soares M.A."/>
            <person name="Murace N.K."/>
            <person name="Nicolas M.F."/>
            <person name="Oliveira C.E.C."/>
            <person name="Pagnan N.A.B."/>
            <person name="Pamphile J.A."/>
            <person name="Patussi E.V."/>
            <person name="Pereira L.F.P."/>
            <person name="Pereira-Ferrari L."/>
            <person name="Pinto F.G.S."/>
            <person name="Precoma C."/>
            <person name="Prioli A.J."/>
            <person name="Prioli S.M.A.P."/>
            <person name="Raittz R.T."/>
            <person name="Ramos H.J.O."/>
            <person name="Ribeiro E.M.S.F."/>
            <person name="Rigo L.U."/>
            <person name="Rocha C.L.M.S.C."/>
            <person name="Rocha S.N."/>
            <person name="Santos K."/>
            <person name="Satori D."/>
            <person name="Silva A.G."/>
            <person name="Simao R.C.G."/>
            <person name="Soares M.A.M."/>
            <person name="Souza E.M."/>
            <person name="Steffens M.B.R."/>
            <person name="Steindel M."/>
            <person name="Tadra-Sfeir M.Z."/>
            <person name="Takahashi E.K."/>
            <person name="Torres R.A."/>
            <person name="Valle J.S."/>
            <person name="Vernal J.I."/>
            <person name="Vilas-Boas L.A."/>
            <person name="Watanabe M.A.E."/>
            <person name="Weiss V.A."/>
            <person name="Yates M.A."/>
            <person name="Souza E.M."/>
        </authorList>
    </citation>
    <scope>NUCLEOTIDE SEQUENCE [LARGE SCALE GENOMIC DNA]</scope>
    <source>
        <strain evidence="10 11">SmR1</strain>
    </source>
</reference>
<dbReference type="GO" id="GO:0004315">
    <property type="term" value="F:3-oxoacyl-[acyl-carrier-protein] synthase activity"/>
    <property type="evidence" value="ECO:0007669"/>
    <property type="project" value="UniProtKB-EC"/>
</dbReference>
<keyword evidence="6" id="KW-0443">Lipid metabolism</keyword>
<evidence type="ECO:0000256" key="7">
    <source>
        <dbReference type="ARBA" id="ARBA00023160"/>
    </source>
</evidence>
<gene>
    <name evidence="10" type="primary">fabH</name>
    <name evidence="10" type="ordered locus">Hsero_4208</name>
</gene>
<keyword evidence="7" id="KW-0275">Fatty acid biosynthesis</keyword>
<dbReference type="InterPro" id="IPR013751">
    <property type="entry name" value="ACP_syn_III_N"/>
</dbReference>
<dbReference type="OrthoDB" id="9815506at2"/>
<sequence length="314" mass="34030">MAIGIKDIAVYLPSGRESNLDLASRFDVTEDFLANKIGVLHRTTRSPGQETSDMAFEALEQLLRQGKVVRDEIQVMIVVTQNPDSRLPHVSGLLHARAALPKQCATFDLSLGCSGYVYGLSVLTSFMQANGLEKGVLITCDPYSKIVDPEDKNTVLLFGDAATATLVGADPVLVPASFDFGSQGDATGSLHERDGRLHMNGRDVFNFAATVVPGSVTATLEKAGLDREDIDVYLFHQGSRYIVETLTKRLKLDSAKVRIDINDTGNTVSSSIPLLLAKELHNTIAQRILLCGFGVGLSWASCICQRTEKTHGNH</sequence>
<keyword evidence="11" id="KW-1185">Reference proteome</keyword>
<dbReference type="AlphaFoldDB" id="D8IUE5"/>
<keyword evidence="3" id="KW-0444">Lipid biosynthesis</keyword>
<dbReference type="EMBL" id="CP002039">
    <property type="protein sequence ID" value="ADJ65677.1"/>
    <property type="molecule type" value="Genomic_DNA"/>
</dbReference>
<dbReference type="Pfam" id="PF08541">
    <property type="entry name" value="ACP_syn_III_C"/>
    <property type="match status" value="1"/>
</dbReference>
<feature type="domain" description="Beta-ketoacyl-[acyl-carrier-protein] synthase III C-terminal" evidence="8">
    <location>
        <begin position="220"/>
        <end position="304"/>
    </location>
</feature>
<evidence type="ECO:0000313" key="10">
    <source>
        <dbReference type="EMBL" id="ADJ65677.1"/>
    </source>
</evidence>
<dbReference type="Proteomes" id="UP000000329">
    <property type="component" value="Chromosome"/>
</dbReference>
<keyword evidence="10" id="KW-0012">Acyltransferase</keyword>
<comment type="pathway">
    <text evidence="1">Lipid metabolism.</text>
</comment>
<dbReference type="CDD" id="cd00830">
    <property type="entry name" value="KAS_III"/>
    <property type="match status" value="1"/>
</dbReference>